<dbReference type="InterPro" id="IPR027417">
    <property type="entry name" value="P-loop_NTPase"/>
</dbReference>
<dbReference type="Pfam" id="PF13614">
    <property type="entry name" value="AAA_31"/>
    <property type="match status" value="1"/>
</dbReference>
<evidence type="ECO:0000256" key="3">
    <source>
        <dbReference type="ARBA" id="ARBA00008883"/>
    </source>
</evidence>
<evidence type="ECO:0000256" key="5">
    <source>
        <dbReference type="ARBA" id="ARBA00022475"/>
    </source>
</evidence>
<keyword evidence="5" id="KW-1003">Cell membrane</keyword>
<evidence type="ECO:0000256" key="14">
    <source>
        <dbReference type="ARBA" id="ARBA00023137"/>
    </source>
</evidence>
<keyword evidence="8 18" id="KW-0812">Transmembrane</keyword>
<dbReference type="Gene3D" id="2.160.20.10">
    <property type="entry name" value="Single-stranded right-handed beta-helix, Pectin lyase-like"/>
    <property type="match status" value="1"/>
</dbReference>
<dbReference type="EC" id="2.7.10.2" evidence="4"/>
<feature type="region of interest" description="Disordered" evidence="17">
    <location>
        <begin position="1"/>
        <end position="20"/>
    </location>
</feature>
<proteinExistence type="inferred from homology"/>
<dbReference type="Gene3D" id="3.40.50.300">
    <property type="entry name" value="P-loop containing nucleotide triphosphate hydrolases"/>
    <property type="match status" value="1"/>
</dbReference>
<accession>A0ABY8LF43</accession>
<keyword evidence="16" id="KW-0175">Coiled coil</keyword>
<keyword evidence="6" id="KW-0997">Cell inner membrane</keyword>
<dbReference type="Pfam" id="PF02706">
    <property type="entry name" value="Wzz"/>
    <property type="match status" value="1"/>
</dbReference>
<keyword evidence="11" id="KW-0067">ATP-binding</keyword>
<dbReference type="InterPro" id="IPR011050">
    <property type="entry name" value="Pectin_lyase_fold/virulence"/>
</dbReference>
<feature type="coiled-coil region" evidence="16">
    <location>
        <begin position="340"/>
        <end position="383"/>
    </location>
</feature>
<evidence type="ECO:0000259" key="20">
    <source>
        <dbReference type="Pfam" id="PF13614"/>
    </source>
</evidence>
<feature type="transmembrane region" description="Helical" evidence="18">
    <location>
        <begin position="50"/>
        <end position="68"/>
    </location>
</feature>
<keyword evidence="9" id="KW-0547">Nucleotide-binding</keyword>
<evidence type="ECO:0000256" key="2">
    <source>
        <dbReference type="ARBA" id="ARBA00007316"/>
    </source>
</evidence>
<dbReference type="PANTHER" id="PTHR32309">
    <property type="entry name" value="TYROSINE-PROTEIN KINASE"/>
    <property type="match status" value="1"/>
</dbReference>
<comment type="catalytic activity">
    <reaction evidence="15">
        <text>L-tyrosyl-[protein] + ATP = O-phospho-L-tyrosyl-[protein] + ADP + H(+)</text>
        <dbReference type="Rhea" id="RHEA:10596"/>
        <dbReference type="Rhea" id="RHEA-COMP:10136"/>
        <dbReference type="Rhea" id="RHEA-COMP:20101"/>
        <dbReference type="ChEBI" id="CHEBI:15378"/>
        <dbReference type="ChEBI" id="CHEBI:30616"/>
        <dbReference type="ChEBI" id="CHEBI:46858"/>
        <dbReference type="ChEBI" id="CHEBI:61978"/>
        <dbReference type="ChEBI" id="CHEBI:456216"/>
        <dbReference type="EC" id="2.7.10.2"/>
    </reaction>
</comment>
<evidence type="ECO:0000259" key="19">
    <source>
        <dbReference type="Pfam" id="PF02706"/>
    </source>
</evidence>
<evidence type="ECO:0000256" key="8">
    <source>
        <dbReference type="ARBA" id="ARBA00022692"/>
    </source>
</evidence>
<feature type="region of interest" description="Disordered" evidence="17">
    <location>
        <begin position="174"/>
        <end position="203"/>
    </location>
</feature>
<keyword evidence="14" id="KW-0829">Tyrosine-protein kinase</keyword>
<feature type="domain" description="Polysaccharide chain length determinant N-terminal" evidence="19">
    <location>
        <begin position="36"/>
        <end position="121"/>
    </location>
</feature>
<keyword evidence="13 18" id="KW-0472">Membrane</keyword>
<dbReference type="InterPro" id="IPR025669">
    <property type="entry name" value="AAA_dom"/>
</dbReference>
<evidence type="ECO:0000256" key="18">
    <source>
        <dbReference type="SAM" id="Phobius"/>
    </source>
</evidence>
<dbReference type="InterPro" id="IPR050445">
    <property type="entry name" value="Bact_polysacc_biosynth/exp"/>
</dbReference>
<gene>
    <name evidence="21" type="ORF">P8627_00155</name>
</gene>
<evidence type="ECO:0000256" key="9">
    <source>
        <dbReference type="ARBA" id="ARBA00022741"/>
    </source>
</evidence>
<comment type="similarity">
    <text evidence="2">Belongs to the CpsD/CapB family.</text>
</comment>
<evidence type="ECO:0000256" key="4">
    <source>
        <dbReference type="ARBA" id="ARBA00011903"/>
    </source>
</evidence>
<evidence type="ECO:0000313" key="22">
    <source>
        <dbReference type="Proteomes" id="UP001243420"/>
    </source>
</evidence>
<evidence type="ECO:0000256" key="6">
    <source>
        <dbReference type="ARBA" id="ARBA00022519"/>
    </source>
</evidence>
<comment type="similarity">
    <text evidence="3">Belongs to the etk/wzc family.</text>
</comment>
<dbReference type="InterPro" id="IPR003856">
    <property type="entry name" value="LPS_length_determ_N"/>
</dbReference>
<sequence length="1157" mass="124293">MVSNLDRDSEGAGRAQHRHQLRGSYEDHAAIGRVGLSDLPGLLLRNATRIAVFVAVGMALVAAALFSMEKQYTATAVLVLEPGSTSFDTVTSRLRAVDPAVAQTEVEVLRSRRFAEAVAEQMDLFSDPTFNGALGEPSFFGRLANLFGGDDPVAPDTLSAAPEGDGTAPVEMAAETAPDAPQQPVPASLQPQPNGEASGDLTAPLGSEEAQLREAVIDKLLASYTVRHAGQSLAIHLEATHPDPELAARIVNTMAEHYIRESLRSQRGGIEDAIDFLDRRSDLALERLSSLQTELVTLIRLNALDDADKTPTMLAELNSLRAISELGEDAGSRDLASRIQQKTEALRERTNAELERAQLELALQIERQRLQSISERLSEYEAQRDSLTPTARLITYAQTPNEPTAPQTNLALAIAFAALLSLALVLALIREGLDTRIWSSEDAEGATGVPNIGELPLLSKRGLDTRSGLLQHLARTPYSSFGQATRALIAAALAQGTGKHGNVVMLLSAMPKEGKSTLAAAAGICAAQDGLRVLLIDLDVQDYGASRMLGARRSSQRLQDALEDPAAFEAGISKNCGLNGLDVINFSPDSHFGRKLGQTTASEDAIAEELRVDYDLILIDTPSYLASDHANRLVRLVDAAVLLARWGRTKAESLRDAAALCRRNRLPVLGVAINAVDPRKKERFARGGMGYRDMSDLRPARAAMRVSAVLLASLVAVSPGGARAEALAFPGAFGFGAGATGWRGGEIITVRNLDDSGPGSLRDCVERRGPRVCVFATSGTIDLDSELMVAPNVYVAGQTAPGDGIQLRLREGFRSPLLIKNTNDVVLRFLKVRPGPGSQPSPAVDAVTIENAQRVYLDHLSMMFASDENLNIHVSSGISADVTVANNIIAFGLRNSNHPKGAHSKGALICSSEGDGNECGRITLARNLFAHNRDRNPDLKATDIGPIEVINNLFYNFGSQNGEVYNHLGNLRINYAGNVAIAGPNTIRPRPEMIQAFMLDATNGLQIFEEDNFTRECARDSRHDVLDPVARAARVPNRVDPFVSPVLPATDLREHVMANAGDRIPGRRPPDPLDALVLTHLETCGGLLIDAVKELGGWPRIATMAVDADSDGDGLPDPWERTRPWLDPGDPGDAWRLMPGTRISSIEAYLAELAGDF</sequence>
<feature type="transmembrane region" description="Helical" evidence="18">
    <location>
        <begin position="410"/>
        <end position="429"/>
    </location>
</feature>
<keyword evidence="7" id="KW-0808">Transferase</keyword>
<protein>
    <recommendedName>
        <fullName evidence="4">non-specific protein-tyrosine kinase</fullName>
        <ecNumber evidence="4">2.7.10.2</ecNumber>
    </recommendedName>
</protein>
<name>A0ABY8LF43_9RHOB</name>
<keyword evidence="12 18" id="KW-1133">Transmembrane helix</keyword>
<dbReference type="CDD" id="cd05387">
    <property type="entry name" value="BY-kinase"/>
    <property type="match status" value="1"/>
</dbReference>
<evidence type="ECO:0000256" key="10">
    <source>
        <dbReference type="ARBA" id="ARBA00022777"/>
    </source>
</evidence>
<dbReference type="SUPFAM" id="SSF52540">
    <property type="entry name" value="P-loop containing nucleoside triphosphate hydrolases"/>
    <property type="match status" value="1"/>
</dbReference>
<evidence type="ECO:0000256" key="12">
    <source>
        <dbReference type="ARBA" id="ARBA00022989"/>
    </source>
</evidence>
<dbReference type="RefSeq" id="WP_279965461.1">
    <property type="nucleotide sequence ID" value="NZ_CP122537.1"/>
</dbReference>
<dbReference type="EMBL" id="CP122537">
    <property type="protein sequence ID" value="WGH78710.1"/>
    <property type="molecule type" value="Genomic_DNA"/>
</dbReference>
<dbReference type="InterPro" id="IPR005702">
    <property type="entry name" value="Wzc-like_C"/>
</dbReference>
<feature type="domain" description="AAA" evidence="20">
    <location>
        <begin position="514"/>
        <end position="632"/>
    </location>
</feature>
<dbReference type="InterPro" id="IPR012334">
    <property type="entry name" value="Pectin_lyas_fold"/>
</dbReference>
<dbReference type="PANTHER" id="PTHR32309:SF13">
    <property type="entry name" value="FERRIC ENTEROBACTIN TRANSPORT PROTEIN FEPE"/>
    <property type="match status" value="1"/>
</dbReference>
<evidence type="ECO:0000313" key="21">
    <source>
        <dbReference type="EMBL" id="WGH78710.1"/>
    </source>
</evidence>
<comment type="subcellular location">
    <subcellularLocation>
        <location evidence="1">Cell inner membrane</location>
        <topology evidence="1">Multi-pass membrane protein</topology>
    </subcellularLocation>
</comment>
<evidence type="ECO:0000256" key="7">
    <source>
        <dbReference type="ARBA" id="ARBA00022679"/>
    </source>
</evidence>
<dbReference type="Proteomes" id="UP001243420">
    <property type="component" value="Chromosome"/>
</dbReference>
<evidence type="ECO:0000256" key="11">
    <source>
        <dbReference type="ARBA" id="ARBA00022840"/>
    </source>
</evidence>
<organism evidence="21 22">
    <name type="scientific">Jannaschia ovalis</name>
    <dbReference type="NCBI Taxonomy" id="3038773"/>
    <lineage>
        <taxon>Bacteria</taxon>
        <taxon>Pseudomonadati</taxon>
        <taxon>Pseudomonadota</taxon>
        <taxon>Alphaproteobacteria</taxon>
        <taxon>Rhodobacterales</taxon>
        <taxon>Roseobacteraceae</taxon>
        <taxon>Jannaschia</taxon>
    </lineage>
</organism>
<reference evidence="21 22" key="1">
    <citation type="submission" date="2023-04" db="EMBL/GenBank/DDBJ databases">
        <title>Jannaschia ovalis sp. nov., a marine bacterium isolated from sea tidal flat.</title>
        <authorList>
            <person name="Kwon D.Y."/>
            <person name="Kim J.-J."/>
        </authorList>
    </citation>
    <scope>NUCLEOTIDE SEQUENCE [LARGE SCALE GENOMIC DNA]</scope>
    <source>
        <strain evidence="21 22">GRR-S6-38</strain>
    </source>
</reference>
<evidence type="ECO:0000256" key="13">
    <source>
        <dbReference type="ARBA" id="ARBA00023136"/>
    </source>
</evidence>
<evidence type="ECO:0000256" key="15">
    <source>
        <dbReference type="ARBA" id="ARBA00051245"/>
    </source>
</evidence>
<evidence type="ECO:0000256" key="16">
    <source>
        <dbReference type="SAM" id="Coils"/>
    </source>
</evidence>
<evidence type="ECO:0000256" key="1">
    <source>
        <dbReference type="ARBA" id="ARBA00004429"/>
    </source>
</evidence>
<keyword evidence="10" id="KW-0418">Kinase</keyword>
<keyword evidence="22" id="KW-1185">Reference proteome</keyword>
<feature type="compositionally biased region" description="Basic and acidic residues" evidence="17">
    <location>
        <begin position="1"/>
        <end position="11"/>
    </location>
</feature>
<evidence type="ECO:0000256" key="17">
    <source>
        <dbReference type="SAM" id="MobiDB-lite"/>
    </source>
</evidence>
<dbReference type="SUPFAM" id="SSF51126">
    <property type="entry name" value="Pectin lyase-like"/>
    <property type="match status" value="1"/>
</dbReference>